<evidence type="ECO:0000256" key="7">
    <source>
        <dbReference type="ARBA" id="ARBA00022989"/>
    </source>
</evidence>
<evidence type="ECO:0000256" key="9">
    <source>
        <dbReference type="RuleBase" id="RU910715"/>
    </source>
</evidence>
<evidence type="ECO:0000256" key="10">
    <source>
        <dbReference type="SAM" id="MobiDB-lite"/>
    </source>
</evidence>
<dbReference type="KEGG" id="cmo:103482829"/>
<feature type="transmembrane region" description="Helical" evidence="9">
    <location>
        <begin position="133"/>
        <end position="153"/>
    </location>
</feature>
<feature type="transmembrane region" description="Helical" evidence="9">
    <location>
        <begin position="196"/>
        <end position="215"/>
    </location>
</feature>
<comment type="similarity">
    <text evidence="2 9">Belongs to the SWEET sugar transporter family.</text>
</comment>
<feature type="region of interest" description="Disordered" evidence="10">
    <location>
        <begin position="240"/>
        <end position="265"/>
    </location>
</feature>
<keyword evidence="6" id="KW-0677">Repeat</keyword>
<keyword evidence="8 9" id="KW-0472">Membrane</keyword>
<sequence length="265" mass="29145">MVSPDAIRTILGIFGNVISLFLFLSPVPTFIQIWKKGSVEQYSPVPYLATLINCMVWTLYGLPMVHPGSILVVTINGSGVVIELVYIILFLIYSDGKKKRLKVLLMMLVEVIFVALLALLVLTLAHTYRRRSAIVGTVCILFNIMMYASPLTVMKLVIKTKSVEYMPFFLSFASLANGVVWTAYACIRFDPFITVPNGLGTLSALVQLLLYATFYKSTQRQIAERKAQIHLSEVVVNGAPSLPEKTANGGASTTPTSDTTATRKA</sequence>
<proteinExistence type="inferred from homology"/>
<dbReference type="InterPro" id="IPR047664">
    <property type="entry name" value="SWEET"/>
</dbReference>
<feature type="compositionally biased region" description="Low complexity" evidence="10">
    <location>
        <begin position="251"/>
        <end position="265"/>
    </location>
</feature>
<feature type="transmembrane region" description="Helical" evidence="9">
    <location>
        <begin position="165"/>
        <end position="184"/>
    </location>
</feature>
<comment type="function">
    <text evidence="9">Mediates both low-affinity uptake and efflux of sugar across the membrane.</text>
</comment>
<comment type="subcellular location">
    <subcellularLocation>
        <location evidence="9">Cell membrane</location>
        <topology evidence="9">Multi-pass membrane protein</topology>
    </subcellularLocation>
    <subcellularLocation>
        <location evidence="1">Endomembrane system</location>
        <topology evidence="1">Multi-pass membrane protein</topology>
    </subcellularLocation>
</comment>
<dbReference type="GO" id="GO:0051119">
    <property type="term" value="F:sugar transmembrane transporter activity"/>
    <property type="evidence" value="ECO:0007669"/>
    <property type="project" value="InterPro"/>
</dbReference>
<dbReference type="GO" id="GO:0012505">
    <property type="term" value="C:endomembrane system"/>
    <property type="evidence" value="ECO:0007669"/>
    <property type="project" value="UniProtKB-SubCell"/>
</dbReference>
<evidence type="ECO:0000256" key="2">
    <source>
        <dbReference type="ARBA" id="ARBA00007809"/>
    </source>
</evidence>
<dbReference type="FunFam" id="1.20.1280.290:FF:000002">
    <property type="entry name" value="Bidirectional sugar transporter SWEET"/>
    <property type="match status" value="1"/>
</dbReference>
<dbReference type="OrthoDB" id="409725at2759"/>
<dbReference type="PANTHER" id="PTHR10791:SF130">
    <property type="entry name" value="BIDIRECTIONAL SUGAR TRANSPORTER SWEET6-RELATED"/>
    <property type="match status" value="1"/>
</dbReference>
<protein>
    <recommendedName>
        <fullName evidence="9">Bidirectional sugar transporter SWEET</fullName>
    </recommendedName>
</protein>
<keyword evidence="3 9" id="KW-0813">Transport</keyword>
<reference evidence="13" key="2">
    <citation type="submission" date="2025-04" db="UniProtKB">
        <authorList>
            <consortium name="RefSeq"/>
        </authorList>
    </citation>
    <scope>IDENTIFICATION</scope>
</reference>
<evidence type="ECO:0000256" key="1">
    <source>
        <dbReference type="ARBA" id="ARBA00004127"/>
    </source>
</evidence>
<dbReference type="RefSeq" id="XP_008437400.1">
    <property type="nucleotide sequence ID" value="XM_008439178.2"/>
</dbReference>
<dbReference type="SMR" id="A0A1S3ATX9"/>
<dbReference type="Gene3D" id="1.20.1280.290">
    <property type="match status" value="2"/>
</dbReference>
<feature type="transmembrane region" description="Helical" evidence="9">
    <location>
        <begin position="104"/>
        <end position="127"/>
    </location>
</feature>
<gene>
    <name evidence="13" type="primary">LOC103482829</name>
    <name evidence="11" type="synonym">103482829</name>
</gene>
<dbReference type="InParanoid" id="A0A1S3ATX9"/>
<keyword evidence="12" id="KW-1185">Reference proteome</keyword>
<dbReference type="PANTHER" id="PTHR10791">
    <property type="entry name" value="RAG1-ACTIVATING PROTEIN 1"/>
    <property type="match status" value="1"/>
</dbReference>
<evidence type="ECO:0000256" key="4">
    <source>
        <dbReference type="ARBA" id="ARBA00022597"/>
    </source>
</evidence>
<dbReference type="EnsemblPlants" id="MELO3C005758.2.1">
    <property type="protein sequence ID" value="MELO3C005758.2.1"/>
    <property type="gene ID" value="MELO3C005758.2"/>
</dbReference>
<feature type="transmembrane region" description="Helical" evidence="9">
    <location>
        <begin position="6"/>
        <end position="24"/>
    </location>
</feature>
<dbReference type="GeneID" id="103482829"/>
<keyword evidence="5 9" id="KW-0812">Transmembrane</keyword>
<dbReference type="AlphaFoldDB" id="A0A1S3ATX9"/>
<dbReference type="FunFam" id="1.20.1280.290:FF:000001">
    <property type="entry name" value="Bidirectional sugar transporter SWEET"/>
    <property type="match status" value="1"/>
</dbReference>
<evidence type="ECO:0000256" key="5">
    <source>
        <dbReference type="ARBA" id="ARBA00022692"/>
    </source>
</evidence>
<dbReference type="InterPro" id="IPR004316">
    <property type="entry name" value="SWEET_rpt"/>
</dbReference>
<evidence type="ECO:0000256" key="3">
    <source>
        <dbReference type="ARBA" id="ARBA00022448"/>
    </source>
</evidence>
<feature type="transmembrane region" description="Helical" evidence="9">
    <location>
        <begin position="68"/>
        <end position="92"/>
    </location>
</feature>
<feature type="transmembrane region" description="Helical" evidence="9">
    <location>
        <begin position="45"/>
        <end position="62"/>
    </location>
</feature>
<evidence type="ECO:0000313" key="12">
    <source>
        <dbReference type="Proteomes" id="UP001652600"/>
    </source>
</evidence>
<evidence type="ECO:0000313" key="11">
    <source>
        <dbReference type="EnsemblPlants" id="MELO3C005758.2.1"/>
    </source>
</evidence>
<evidence type="ECO:0000313" key="13">
    <source>
        <dbReference type="RefSeq" id="XP_008437400.1"/>
    </source>
</evidence>
<name>A0A1S3ATX9_CUCME</name>
<dbReference type="GO" id="GO:0005886">
    <property type="term" value="C:plasma membrane"/>
    <property type="evidence" value="ECO:0007669"/>
    <property type="project" value="UniProtKB-SubCell"/>
</dbReference>
<evidence type="ECO:0000256" key="8">
    <source>
        <dbReference type="ARBA" id="ARBA00023136"/>
    </source>
</evidence>
<dbReference type="Pfam" id="PF03083">
    <property type="entry name" value="MtN3_slv"/>
    <property type="match status" value="2"/>
</dbReference>
<dbReference type="eggNOG" id="KOG1623">
    <property type="taxonomic scope" value="Eukaryota"/>
</dbReference>
<evidence type="ECO:0000256" key="6">
    <source>
        <dbReference type="ARBA" id="ARBA00022737"/>
    </source>
</evidence>
<keyword evidence="4 9" id="KW-0762">Sugar transport</keyword>
<accession>A0A1S3ATX9</accession>
<organism evidence="12 13">
    <name type="scientific">Cucumis melo</name>
    <name type="common">Muskmelon</name>
    <dbReference type="NCBI Taxonomy" id="3656"/>
    <lineage>
        <taxon>Eukaryota</taxon>
        <taxon>Viridiplantae</taxon>
        <taxon>Streptophyta</taxon>
        <taxon>Embryophyta</taxon>
        <taxon>Tracheophyta</taxon>
        <taxon>Spermatophyta</taxon>
        <taxon>Magnoliopsida</taxon>
        <taxon>eudicotyledons</taxon>
        <taxon>Gunneridae</taxon>
        <taxon>Pentapetalae</taxon>
        <taxon>rosids</taxon>
        <taxon>fabids</taxon>
        <taxon>Cucurbitales</taxon>
        <taxon>Cucurbitaceae</taxon>
        <taxon>Benincaseae</taxon>
        <taxon>Cucumis</taxon>
    </lineage>
</organism>
<dbReference type="Gramene" id="MELO3C005758.2.1">
    <property type="protein sequence ID" value="MELO3C005758.2.1"/>
    <property type="gene ID" value="MELO3C005758.2"/>
</dbReference>
<dbReference type="GO" id="GO:0051260">
    <property type="term" value="P:protein homooligomerization"/>
    <property type="evidence" value="ECO:0007669"/>
    <property type="project" value="UniProtKB-ARBA"/>
</dbReference>
<reference evidence="11" key="1">
    <citation type="submission" date="2023-03" db="UniProtKB">
        <authorList>
            <consortium name="EnsemblPlants"/>
        </authorList>
    </citation>
    <scope>IDENTIFICATION</scope>
</reference>
<dbReference type="Proteomes" id="UP001652600">
    <property type="component" value="Chromosome 9"/>
</dbReference>
<keyword evidence="7 9" id="KW-1133">Transmembrane helix</keyword>